<protein>
    <recommendedName>
        <fullName evidence="8">Rhodopsin domain-containing protein</fullName>
    </recommendedName>
</protein>
<feature type="transmembrane region" description="Helical" evidence="7">
    <location>
        <begin position="12"/>
        <end position="31"/>
    </location>
</feature>
<feature type="compositionally biased region" description="Gly residues" evidence="6">
    <location>
        <begin position="282"/>
        <end position="293"/>
    </location>
</feature>
<reference evidence="9" key="2">
    <citation type="submission" date="2023-05" db="EMBL/GenBank/DDBJ databases">
        <authorList>
            <consortium name="Lawrence Berkeley National Laboratory"/>
            <person name="Steindorff A."/>
            <person name="Hensen N."/>
            <person name="Bonometti L."/>
            <person name="Westerberg I."/>
            <person name="Brannstrom I.O."/>
            <person name="Guillou S."/>
            <person name="Cros-Aarteil S."/>
            <person name="Calhoun S."/>
            <person name="Haridas S."/>
            <person name="Kuo A."/>
            <person name="Mondo S."/>
            <person name="Pangilinan J."/>
            <person name="Riley R."/>
            <person name="Labutti K."/>
            <person name="Andreopoulos B."/>
            <person name="Lipzen A."/>
            <person name="Chen C."/>
            <person name="Yanf M."/>
            <person name="Daum C."/>
            <person name="Ng V."/>
            <person name="Clum A."/>
            <person name="Ohm R."/>
            <person name="Martin F."/>
            <person name="Silar P."/>
            <person name="Natvig D."/>
            <person name="Lalanne C."/>
            <person name="Gautier V."/>
            <person name="Ament-Velasquez S.L."/>
            <person name="Kruys A."/>
            <person name="Hutchinson M.I."/>
            <person name="Powell A.J."/>
            <person name="Barry K."/>
            <person name="Miller A.N."/>
            <person name="Grigoriev I.V."/>
            <person name="Debuchy R."/>
            <person name="Gladieux P."/>
            <person name="Thoren M.H."/>
            <person name="Johannesson H."/>
        </authorList>
    </citation>
    <scope>NUCLEOTIDE SEQUENCE</scope>
    <source>
        <strain evidence="9">CBS 315.58</strain>
    </source>
</reference>
<evidence type="ECO:0000313" key="9">
    <source>
        <dbReference type="EMBL" id="KAK4204588.1"/>
    </source>
</evidence>
<evidence type="ECO:0000256" key="1">
    <source>
        <dbReference type="ARBA" id="ARBA00004141"/>
    </source>
</evidence>
<feature type="transmembrane region" description="Helical" evidence="7">
    <location>
        <begin position="120"/>
        <end position="142"/>
    </location>
</feature>
<evidence type="ECO:0000256" key="6">
    <source>
        <dbReference type="SAM" id="MobiDB-lite"/>
    </source>
</evidence>
<feature type="transmembrane region" description="Helical" evidence="7">
    <location>
        <begin position="239"/>
        <end position="260"/>
    </location>
</feature>
<dbReference type="InterPro" id="IPR049326">
    <property type="entry name" value="Rhodopsin_dom_fungi"/>
</dbReference>
<organism evidence="9 10">
    <name type="scientific">Triangularia verruculosa</name>
    <dbReference type="NCBI Taxonomy" id="2587418"/>
    <lineage>
        <taxon>Eukaryota</taxon>
        <taxon>Fungi</taxon>
        <taxon>Dikarya</taxon>
        <taxon>Ascomycota</taxon>
        <taxon>Pezizomycotina</taxon>
        <taxon>Sordariomycetes</taxon>
        <taxon>Sordariomycetidae</taxon>
        <taxon>Sordariales</taxon>
        <taxon>Podosporaceae</taxon>
        <taxon>Triangularia</taxon>
    </lineage>
</organism>
<feature type="transmembrane region" description="Helical" evidence="7">
    <location>
        <begin position="79"/>
        <end position="100"/>
    </location>
</feature>
<feature type="domain" description="Rhodopsin" evidence="8">
    <location>
        <begin position="27"/>
        <end position="260"/>
    </location>
</feature>
<feature type="region of interest" description="Disordered" evidence="6">
    <location>
        <begin position="331"/>
        <end position="355"/>
    </location>
</feature>
<feature type="transmembrane region" description="Helical" evidence="7">
    <location>
        <begin position="196"/>
        <end position="219"/>
    </location>
</feature>
<evidence type="ECO:0000313" key="10">
    <source>
        <dbReference type="Proteomes" id="UP001303160"/>
    </source>
</evidence>
<evidence type="ECO:0000256" key="4">
    <source>
        <dbReference type="ARBA" id="ARBA00023136"/>
    </source>
</evidence>
<feature type="transmembrane region" description="Helical" evidence="7">
    <location>
        <begin position="43"/>
        <end position="67"/>
    </location>
</feature>
<comment type="caution">
    <text evidence="9">The sequence shown here is derived from an EMBL/GenBank/DDBJ whole genome shotgun (WGS) entry which is preliminary data.</text>
</comment>
<keyword evidence="2 7" id="KW-0812">Transmembrane</keyword>
<dbReference type="InterPro" id="IPR052337">
    <property type="entry name" value="SAT4-like"/>
</dbReference>
<feature type="transmembrane region" description="Helical" evidence="7">
    <location>
        <begin position="162"/>
        <end position="184"/>
    </location>
</feature>
<evidence type="ECO:0000259" key="8">
    <source>
        <dbReference type="Pfam" id="PF20684"/>
    </source>
</evidence>
<dbReference type="PANTHER" id="PTHR33048">
    <property type="entry name" value="PTH11-LIKE INTEGRAL MEMBRANE PROTEIN (AFU_ORTHOLOGUE AFUA_5G11245)"/>
    <property type="match status" value="1"/>
</dbReference>
<dbReference type="AlphaFoldDB" id="A0AAN6XPJ8"/>
<feature type="compositionally biased region" description="Gly residues" evidence="6">
    <location>
        <begin position="334"/>
        <end position="346"/>
    </location>
</feature>
<keyword evidence="4 7" id="KW-0472">Membrane</keyword>
<accession>A0AAN6XPJ8</accession>
<name>A0AAN6XPJ8_9PEZI</name>
<keyword evidence="3 7" id="KW-1133">Transmembrane helix</keyword>
<comment type="subcellular location">
    <subcellularLocation>
        <location evidence="1">Membrane</location>
        <topology evidence="1">Multi-pass membrane protein</topology>
    </subcellularLocation>
</comment>
<evidence type="ECO:0000256" key="2">
    <source>
        <dbReference type="ARBA" id="ARBA00022692"/>
    </source>
</evidence>
<comment type="similarity">
    <text evidence="5">Belongs to the SAT4 family.</text>
</comment>
<dbReference type="EMBL" id="MU863881">
    <property type="protein sequence ID" value="KAK4204588.1"/>
    <property type="molecule type" value="Genomic_DNA"/>
</dbReference>
<dbReference type="GO" id="GO:0016020">
    <property type="term" value="C:membrane"/>
    <property type="evidence" value="ECO:0007669"/>
    <property type="project" value="UniProtKB-SubCell"/>
</dbReference>
<proteinExistence type="inferred from homology"/>
<feature type="region of interest" description="Disordered" evidence="6">
    <location>
        <begin position="370"/>
        <end position="389"/>
    </location>
</feature>
<keyword evidence="10" id="KW-1185">Reference proteome</keyword>
<sequence>MRTSDRTVEFVTTMSAMTAIAFFGVFLRLFCKFKYRRIVIVDDYVMAGAWIFTLASLFCLLESVYSYGYTLHMEDREQFPTGAATLVAISQALTSASGAAAKTSIAMTLWKISHIYWHNYVLKVTTAITILATVVTGIVISIKIHDNKMDDECTNNSPIWRFGVFVSVWSVISDFLLSGFPWLIMWNLQKKKSEKYSLCVAMSMGFVTGILGIMKLSYINCVSVLSADLSYTSVDLVTYHFVEPTVLITAACLPVLRLALKEEVRNRRSARASELLDFNNPGAGGGGGGGGRGVPRSGRGRFPIRRLNSVSSFASSGARDDAGAMSCEEMLRGPGSGAGRSGGAVGVAGPRRARAPLTGKRAVSTVTTVTGGRRVPSGEDASSVGGSTVDLPAEGQIVKTLRVRVVSSESREWKGDLETVVKRGEGSGSREE</sequence>
<evidence type="ECO:0000256" key="3">
    <source>
        <dbReference type="ARBA" id="ARBA00022989"/>
    </source>
</evidence>
<gene>
    <name evidence="9" type="ORF">QBC40DRAFT_249988</name>
</gene>
<reference evidence="9" key="1">
    <citation type="journal article" date="2023" name="Mol. Phylogenet. Evol.">
        <title>Genome-scale phylogeny and comparative genomics of the fungal order Sordariales.</title>
        <authorList>
            <person name="Hensen N."/>
            <person name="Bonometti L."/>
            <person name="Westerberg I."/>
            <person name="Brannstrom I.O."/>
            <person name="Guillou S."/>
            <person name="Cros-Aarteil S."/>
            <person name="Calhoun S."/>
            <person name="Haridas S."/>
            <person name="Kuo A."/>
            <person name="Mondo S."/>
            <person name="Pangilinan J."/>
            <person name="Riley R."/>
            <person name="LaButti K."/>
            <person name="Andreopoulos B."/>
            <person name="Lipzen A."/>
            <person name="Chen C."/>
            <person name="Yan M."/>
            <person name="Daum C."/>
            <person name="Ng V."/>
            <person name="Clum A."/>
            <person name="Steindorff A."/>
            <person name="Ohm R.A."/>
            <person name="Martin F."/>
            <person name="Silar P."/>
            <person name="Natvig D.O."/>
            <person name="Lalanne C."/>
            <person name="Gautier V."/>
            <person name="Ament-Velasquez S.L."/>
            <person name="Kruys A."/>
            <person name="Hutchinson M.I."/>
            <person name="Powell A.J."/>
            <person name="Barry K."/>
            <person name="Miller A.N."/>
            <person name="Grigoriev I.V."/>
            <person name="Debuchy R."/>
            <person name="Gladieux P."/>
            <person name="Hiltunen Thoren M."/>
            <person name="Johannesson H."/>
        </authorList>
    </citation>
    <scope>NUCLEOTIDE SEQUENCE</scope>
    <source>
        <strain evidence="9">CBS 315.58</strain>
    </source>
</reference>
<feature type="region of interest" description="Disordered" evidence="6">
    <location>
        <begin position="276"/>
        <end position="301"/>
    </location>
</feature>
<dbReference type="PANTHER" id="PTHR33048:SF42">
    <property type="entry name" value="INTEGRAL MEMBRANE PROTEIN"/>
    <property type="match status" value="1"/>
</dbReference>
<evidence type="ECO:0000256" key="7">
    <source>
        <dbReference type="SAM" id="Phobius"/>
    </source>
</evidence>
<dbReference type="Pfam" id="PF20684">
    <property type="entry name" value="Fung_rhodopsin"/>
    <property type="match status" value="1"/>
</dbReference>
<dbReference type="Proteomes" id="UP001303160">
    <property type="component" value="Unassembled WGS sequence"/>
</dbReference>
<evidence type="ECO:0000256" key="5">
    <source>
        <dbReference type="ARBA" id="ARBA00038359"/>
    </source>
</evidence>